<name>A0ACC1MTE7_9HYPO</name>
<keyword evidence="2" id="KW-1185">Reference proteome</keyword>
<protein>
    <submittedName>
        <fullName evidence="1">Uncharacterized protein</fullName>
    </submittedName>
</protein>
<accession>A0ACC1MTE7</accession>
<reference evidence="1" key="1">
    <citation type="submission" date="2022-08" db="EMBL/GenBank/DDBJ databases">
        <title>Genome Sequence of Lecanicillium fungicola.</title>
        <authorList>
            <person name="Buettner E."/>
        </authorList>
    </citation>
    <scope>NUCLEOTIDE SEQUENCE</scope>
    <source>
        <strain evidence="1">Babe33</strain>
    </source>
</reference>
<dbReference type="EMBL" id="JANJQO010001723">
    <property type="protein sequence ID" value="KAJ2969536.1"/>
    <property type="molecule type" value="Genomic_DNA"/>
</dbReference>
<evidence type="ECO:0000313" key="1">
    <source>
        <dbReference type="EMBL" id="KAJ2969536.1"/>
    </source>
</evidence>
<organism evidence="1 2">
    <name type="scientific">Zarea fungicola</name>
    <dbReference type="NCBI Taxonomy" id="93591"/>
    <lineage>
        <taxon>Eukaryota</taxon>
        <taxon>Fungi</taxon>
        <taxon>Dikarya</taxon>
        <taxon>Ascomycota</taxon>
        <taxon>Pezizomycotina</taxon>
        <taxon>Sordariomycetes</taxon>
        <taxon>Hypocreomycetidae</taxon>
        <taxon>Hypocreales</taxon>
        <taxon>Cordycipitaceae</taxon>
        <taxon>Zarea</taxon>
    </lineage>
</organism>
<comment type="caution">
    <text evidence="1">The sequence shown here is derived from an EMBL/GenBank/DDBJ whole genome shotgun (WGS) entry which is preliminary data.</text>
</comment>
<proteinExistence type="predicted"/>
<gene>
    <name evidence="1" type="ORF">NQ176_g8611</name>
</gene>
<evidence type="ECO:0000313" key="2">
    <source>
        <dbReference type="Proteomes" id="UP001143910"/>
    </source>
</evidence>
<sequence length="253" mass="26409">MRQTLATISFLGLCATGAVARDVPANVKALYDSIRSSGTCSNVLQGGFFSQEGDSQDFCYCGDHLEDKGIIYMQGSGGQLVNMDIDCDGHQSEGNGDCQSSGDTQGQTTFSDTVASYGKGIDDVDAYIHSYVVLGNQGSKDGYVEFDPQSVGIEPLSLVAVVCGDQLIYGVWADTNGDDGPPLVGEVSLSLGQQCYGRSVNGGTAHDDNDVLYIAFKGSNAVPGADGAAWDASSFEEFEASLQSLGDSLVANL</sequence>
<dbReference type="Proteomes" id="UP001143910">
    <property type="component" value="Unassembled WGS sequence"/>
</dbReference>